<dbReference type="CDD" id="cd22160">
    <property type="entry name" value="F-box_AtFBL13-like"/>
    <property type="match status" value="1"/>
</dbReference>
<name>A0A8S9JK20_BRACR</name>
<proteinExistence type="predicted"/>
<dbReference type="SUPFAM" id="SSF52047">
    <property type="entry name" value="RNI-like"/>
    <property type="match status" value="1"/>
</dbReference>
<dbReference type="InterPro" id="IPR006566">
    <property type="entry name" value="FBD"/>
</dbReference>
<evidence type="ECO:0000259" key="1">
    <source>
        <dbReference type="SMART" id="SM00579"/>
    </source>
</evidence>
<dbReference type="SMART" id="SM00579">
    <property type="entry name" value="FBD"/>
    <property type="match status" value="1"/>
</dbReference>
<dbReference type="InterPro" id="IPR001810">
    <property type="entry name" value="F-box_dom"/>
</dbReference>
<dbReference type="Pfam" id="PF08387">
    <property type="entry name" value="FBD"/>
    <property type="match status" value="2"/>
</dbReference>
<accession>A0A8S9JK20</accession>
<dbReference type="SUPFAM" id="SSF81383">
    <property type="entry name" value="F-box domain"/>
    <property type="match status" value="1"/>
</dbReference>
<dbReference type="InterPro" id="IPR032675">
    <property type="entry name" value="LRR_dom_sf"/>
</dbReference>
<dbReference type="PANTHER" id="PTHR31900:SF28">
    <property type="entry name" value="FBD DOMAIN-CONTAINING PROTEIN"/>
    <property type="match status" value="1"/>
</dbReference>
<feature type="domain" description="FBD" evidence="1">
    <location>
        <begin position="324"/>
        <end position="396"/>
    </location>
</feature>
<dbReference type="Gene3D" id="1.20.1280.50">
    <property type="match status" value="1"/>
</dbReference>
<evidence type="ECO:0000313" key="3">
    <source>
        <dbReference type="Proteomes" id="UP000712281"/>
    </source>
</evidence>
<dbReference type="InterPro" id="IPR036047">
    <property type="entry name" value="F-box-like_dom_sf"/>
</dbReference>
<reference evidence="2" key="1">
    <citation type="submission" date="2019-12" db="EMBL/GenBank/DDBJ databases">
        <title>Genome sequencing and annotation of Brassica cretica.</title>
        <authorList>
            <person name="Studholme D.J."/>
            <person name="Sarris P.F."/>
        </authorList>
    </citation>
    <scope>NUCLEOTIDE SEQUENCE</scope>
    <source>
        <strain evidence="2">PFS-001/15</strain>
        <tissue evidence="2">Leaf</tissue>
    </source>
</reference>
<dbReference type="PANTHER" id="PTHR31900">
    <property type="entry name" value="F-BOX/RNI SUPERFAMILY PROTEIN-RELATED"/>
    <property type="match status" value="1"/>
</dbReference>
<dbReference type="EMBL" id="QGKW02001660">
    <property type="protein sequence ID" value="KAF2582208.1"/>
    <property type="molecule type" value="Genomic_DNA"/>
</dbReference>
<sequence>MVKRSKLCRRPSVPVCSISDLSDELLIKILSFLPTKVAVSTSILSKQWRFLWMWLPNLEYSSTSPIRSYYSKSPALVPRLNRSLVMLKLSGVTLVDVPSTAACLPSLKTLRLQDLTEHSMGDITFVVPTLQRLSLFMADDWDLYGYVIDTPSLKYFKLEDWNYWRHDIEIKDMPELKEAYVDAVSPVLKSVIGSIISVKHLTICSEISKSCGEYSGGFVFNQLKHLKQCVCKENSSDLLGQLLKDSPNSRLLDISHMEDHGDDERNEMVCWNQPSPVPECLLSSLQTLNWSRYFGRSHERDIADHGDDERNEMVCWNQPSPVPECLLSSLQTLNWSRYFGRSHERDIAVYILKHARRLKKARIIADTQEHDVPNLEMITELALSSRASSRCELVFVKGPPVWKDKED</sequence>
<dbReference type="Gene3D" id="3.80.10.10">
    <property type="entry name" value="Ribonuclease Inhibitor"/>
    <property type="match status" value="1"/>
</dbReference>
<gene>
    <name evidence="2" type="ORF">F2Q68_00001255</name>
</gene>
<dbReference type="InterPro" id="IPR053781">
    <property type="entry name" value="F-box_AtFBL13-like"/>
</dbReference>
<dbReference type="AlphaFoldDB" id="A0A8S9JK20"/>
<protein>
    <recommendedName>
        <fullName evidence="1">FBD domain-containing protein</fullName>
    </recommendedName>
</protein>
<dbReference type="InterPro" id="IPR050232">
    <property type="entry name" value="FBL13/AtMIF1-like"/>
</dbReference>
<feature type="non-terminal residue" evidence="2">
    <location>
        <position position="1"/>
    </location>
</feature>
<dbReference type="Pfam" id="PF00646">
    <property type="entry name" value="F-box"/>
    <property type="match status" value="1"/>
</dbReference>
<evidence type="ECO:0000313" key="2">
    <source>
        <dbReference type="EMBL" id="KAF2582208.1"/>
    </source>
</evidence>
<organism evidence="2 3">
    <name type="scientific">Brassica cretica</name>
    <name type="common">Mustard</name>
    <dbReference type="NCBI Taxonomy" id="69181"/>
    <lineage>
        <taxon>Eukaryota</taxon>
        <taxon>Viridiplantae</taxon>
        <taxon>Streptophyta</taxon>
        <taxon>Embryophyta</taxon>
        <taxon>Tracheophyta</taxon>
        <taxon>Spermatophyta</taxon>
        <taxon>Magnoliopsida</taxon>
        <taxon>eudicotyledons</taxon>
        <taxon>Gunneridae</taxon>
        <taxon>Pentapetalae</taxon>
        <taxon>rosids</taxon>
        <taxon>malvids</taxon>
        <taxon>Brassicales</taxon>
        <taxon>Brassicaceae</taxon>
        <taxon>Brassiceae</taxon>
        <taxon>Brassica</taxon>
    </lineage>
</organism>
<comment type="caution">
    <text evidence="2">The sequence shown here is derived from an EMBL/GenBank/DDBJ whole genome shotgun (WGS) entry which is preliminary data.</text>
</comment>
<dbReference type="Proteomes" id="UP000712281">
    <property type="component" value="Unassembled WGS sequence"/>
</dbReference>